<evidence type="ECO:0000256" key="5">
    <source>
        <dbReference type="ARBA" id="ARBA00022679"/>
    </source>
</evidence>
<dbReference type="Proteomes" id="UP000194798">
    <property type="component" value="Unassembled WGS sequence"/>
</dbReference>
<dbReference type="InterPro" id="IPR051471">
    <property type="entry name" value="Bacterial_PTS_sugar_comp"/>
</dbReference>
<evidence type="ECO:0000256" key="4">
    <source>
        <dbReference type="ARBA" id="ARBA00022597"/>
    </source>
</evidence>
<dbReference type="InterPro" id="IPR036662">
    <property type="entry name" value="PTS_EIIA_man-typ_sf"/>
</dbReference>
<keyword evidence="7" id="KW-0418">Kinase</keyword>
<dbReference type="GO" id="GO:0016020">
    <property type="term" value="C:membrane"/>
    <property type="evidence" value="ECO:0007669"/>
    <property type="project" value="InterPro"/>
</dbReference>
<dbReference type="PROSITE" id="PS51096">
    <property type="entry name" value="PTS_EIIA_TYPE_4"/>
    <property type="match status" value="1"/>
</dbReference>
<evidence type="ECO:0000256" key="3">
    <source>
        <dbReference type="ARBA" id="ARBA00022490"/>
    </source>
</evidence>
<dbReference type="Pfam" id="PF03610">
    <property type="entry name" value="EIIA-man"/>
    <property type="match status" value="1"/>
</dbReference>
<dbReference type="EMBL" id="MSLT01000012">
    <property type="protein sequence ID" value="OUD14306.1"/>
    <property type="molecule type" value="Genomic_DNA"/>
</dbReference>
<reference evidence="9 10" key="1">
    <citation type="submission" date="2016-12" db="EMBL/GenBank/DDBJ databases">
        <title>Thioflexothrix psekupsii D3 genome sequencing and assembly.</title>
        <authorList>
            <person name="Fomenkov A."/>
            <person name="Vincze T."/>
            <person name="Grabovich M."/>
            <person name="Anton B.P."/>
            <person name="Dubinina G."/>
            <person name="Orlova M."/>
            <person name="Belousova E."/>
            <person name="Roberts R.J."/>
        </authorList>
    </citation>
    <scope>NUCLEOTIDE SEQUENCE [LARGE SCALE GENOMIC DNA]</scope>
    <source>
        <strain evidence="9">D3</strain>
    </source>
</reference>
<gene>
    <name evidence="9" type="ORF">TPSD3_08260</name>
</gene>
<dbReference type="GO" id="GO:0009401">
    <property type="term" value="P:phosphoenolpyruvate-dependent sugar phosphotransferase system"/>
    <property type="evidence" value="ECO:0007669"/>
    <property type="project" value="UniProtKB-KW"/>
</dbReference>
<dbReference type="GO" id="GO:0005737">
    <property type="term" value="C:cytoplasm"/>
    <property type="evidence" value="ECO:0007669"/>
    <property type="project" value="UniProtKB-SubCell"/>
</dbReference>
<dbReference type="GO" id="GO:0016301">
    <property type="term" value="F:kinase activity"/>
    <property type="evidence" value="ECO:0007669"/>
    <property type="project" value="UniProtKB-KW"/>
</dbReference>
<dbReference type="InterPro" id="IPR033887">
    <property type="entry name" value="PTS_IIA_man"/>
</dbReference>
<dbReference type="Gene3D" id="3.40.50.510">
    <property type="entry name" value="Phosphotransferase system, mannose-type IIA component"/>
    <property type="match status" value="1"/>
</dbReference>
<keyword evidence="10" id="KW-1185">Reference proteome</keyword>
<organism evidence="9 10">
    <name type="scientific">Thioflexithrix psekupsensis</name>
    <dbReference type="NCBI Taxonomy" id="1570016"/>
    <lineage>
        <taxon>Bacteria</taxon>
        <taxon>Pseudomonadati</taxon>
        <taxon>Pseudomonadota</taxon>
        <taxon>Gammaproteobacteria</taxon>
        <taxon>Thiotrichales</taxon>
        <taxon>Thioflexithrix</taxon>
    </lineage>
</organism>
<evidence type="ECO:0000256" key="7">
    <source>
        <dbReference type="ARBA" id="ARBA00022777"/>
    </source>
</evidence>
<evidence type="ECO:0000313" key="9">
    <source>
        <dbReference type="EMBL" id="OUD14306.1"/>
    </source>
</evidence>
<keyword evidence="4" id="KW-0762">Sugar transport</keyword>
<proteinExistence type="predicted"/>
<keyword evidence="3" id="KW-0963">Cytoplasm</keyword>
<dbReference type="PANTHER" id="PTHR33799">
    <property type="entry name" value="PTS PERMEASE-RELATED-RELATED"/>
    <property type="match status" value="1"/>
</dbReference>
<feature type="domain" description="PTS EIIA type-4" evidence="8">
    <location>
        <begin position="2"/>
        <end position="125"/>
    </location>
</feature>
<dbReference type="AlphaFoldDB" id="A0A251X8I4"/>
<evidence type="ECO:0000256" key="6">
    <source>
        <dbReference type="ARBA" id="ARBA00022683"/>
    </source>
</evidence>
<evidence type="ECO:0000313" key="10">
    <source>
        <dbReference type="Proteomes" id="UP000194798"/>
    </source>
</evidence>
<keyword evidence="6" id="KW-0598">Phosphotransferase system</keyword>
<dbReference type="PANTHER" id="PTHR33799:SF1">
    <property type="entry name" value="PTS SYSTEM MANNOSE-SPECIFIC EIIAB COMPONENT-RELATED"/>
    <property type="match status" value="1"/>
</dbReference>
<dbReference type="InterPro" id="IPR004701">
    <property type="entry name" value="PTS_EIIA_man-typ"/>
</dbReference>
<evidence type="ECO:0000259" key="8">
    <source>
        <dbReference type="PROSITE" id="PS51096"/>
    </source>
</evidence>
<accession>A0A251X8I4</accession>
<dbReference type="SUPFAM" id="SSF53062">
    <property type="entry name" value="PTS system fructose IIA component-like"/>
    <property type="match status" value="1"/>
</dbReference>
<evidence type="ECO:0000256" key="1">
    <source>
        <dbReference type="ARBA" id="ARBA00004496"/>
    </source>
</evidence>
<name>A0A251X8I4_9GAMM</name>
<evidence type="ECO:0000256" key="2">
    <source>
        <dbReference type="ARBA" id="ARBA00022448"/>
    </source>
</evidence>
<comment type="caution">
    <text evidence="9">The sequence shown here is derived from an EMBL/GenBank/DDBJ whole genome shotgun (WGS) entry which is preliminary data.</text>
</comment>
<protein>
    <recommendedName>
        <fullName evidence="8">PTS EIIA type-4 domain-containing protein</fullName>
    </recommendedName>
</protein>
<dbReference type="OrthoDB" id="7065728at2"/>
<comment type="subcellular location">
    <subcellularLocation>
        <location evidence="1">Cytoplasm</location>
    </subcellularLocation>
</comment>
<keyword evidence="2" id="KW-0813">Transport</keyword>
<keyword evidence="5" id="KW-0808">Transferase</keyword>
<dbReference type="RefSeq" id="WP_086488088.1">
    <property type="nucleotide sequence ID" value="NZ_MSLT01000012.1"/>
</dbReference>
<dbReference type="CDD" id="cd00006">
    <property type="entry name" value="PTS_IIA_man"/>
    <property type="match status" value="1"/>
</dbReference>
<sequence>MSISILLITHDDIGISLIGSLEQMFGQLPLTIKALPIRHESEPLSFCYHAENFCSRLNEGDGVLVLTDLFGATPCNIACSLIHNRYPVRVIAGVNLPMLIKIMNNPKESLDNLAKLAIKGGCQGILDVNQLM</sequence>